<dbReference type="InterPro" id="IPR010722">
    <property type="entry name" value="BATS_dom"/>
</dbReference>
<dbReference type="CDD" id="cd01335">
    <property type="entry name" value="Radical_SAM"/>
    <property type="match status" value="1"/>
</dbReference>
<dbReference type="EC" id="4.1.99.19" evidence="8"/>
<evidence type="ECO:0000256" key="6">
    <source>
        <dbReference type="ARBA" id="ARBA00023014"/>
    </source>
</evidence>
<dbReference type="Proteomes" id="UP000075670">
    <property type="component" value="Unassembled WGS sequence"/>
</dbReference>
<dbReference type="InterPro" id="IPR058240">
    <property type="entry name" value="rSAM_sf"/>
</dbReference>
<keyword evidence="6" id="KW-0411">Iron-sulfur</keyword>
<name>A0A151AW88_9FIRM</name>
<dbReference type="Gene3D" id="3.20.20.70">
    <property type="entry name" value="Aldolase class I"/>
    <property type="match status" value="1"/>
</dbReference>
<dbReference type="PANTHER" id="PTHR43583:SF2">
    <property type="entry name" value="THIAZOLE BIOSYNTHESIS PROTEIN"/>
    <property type="match status" value="1"/>
</dbReference>
<evidence type="ECO:0000256" key="1">
    <source>
        <dbReference type="ARBA" id="ARBA00001966"/>
    </source>
</evidence>
<keyword evidence="3" id="KW-0949">S-adenosyl-L-methionine</keyword>
<keyword evidence="8" id="KW-0456">Lyase</keyword>
<feature type="domain" description="Radical SAM core" evidence="7">
    <location>
        <begin position="82"/>
        <end position="308"/>
    </location>
</feature>
<keyword evidence="4" id="KW-0479">Metal-binding</keyword>
<evidence type="ECO:0000256" key="5">
    <source>
        <dbReference type="ARBA" id="ARBA00023004"/>
    </source>
</evidence>
<dbReference type="GO" id="GO:0046872">
    <property type="term" value="F:metal ion binding"/>
    <property type="evidence" value="ECO:0007669"/>
    <property type="project" value="UniProtKB-KW"/>
</dbReference>
<dbReference type="SFLD" id="SFLDF00319">
    <property type="entry name" value="Fe_hydrogenase_maturase_(HydG"/>
    <property type="match status" value="1"/>
</dbReference>
<reference evidence="8 9" key="1">
    <citation type="submission" date="2016-02" db="EMBL/GenBank/DDBJ databases">
        <title>Genome sequence of Moorella mulderi DSM 14980.</title>
        <authorList>
            <person name="Poehlein A."/>
            <person name="Daniel R."/>
        </authorList>
    </citation>
    <scope>NUCLEOTIDE SEQUENCE [LARGE SCALE GENOMIC DNA]</scope>
    <source>
        <strain evidence="8 9">DSM 14980</strain>
    </source>
</reference>
<dbReference type="InterPro" id="IPR024007">
    <property type="entry name" value="FeFe-hyd_mat_HydG"/>
</dbReference>
<dbReference type="InterPro" id="IPR007197">
    <property type="entry name" value="rSAM"/>
</dbReference>
<protein>
    <submittedName>
        <fullName evidence="8">2-iminoacetate synthase</fullName>
        <ecNumber evidence="8">4.1.99.19</ecNumber>
    </submittedName>
</protein>
<evidence type="ECO:0000256" key="4">
    <source>
        <dbReference type="ARBA" id="ARBA00022723"/>
    </source>
</evidence>
<proteinExistence type="predicted"/>
<keyword evidence="5" id="KW-0408">Iron</keyword>
<dbReference type="AlphaFoldDB" id="A0A151AW88"/>
<dbReference type="PATRIC" id="fig|1122241.3.peg.2094"/>
<gene>
    <name evidence="8" type="primary">thiH_2</name>
    <name evidence="8" type="ORF">MOMUL_19660</name>
</gene>
<dbReference type="Pfam" id="PF04055">
    <property type="entry name" value="Radical_SAM"/>
    <property type="match status" value="1"/>
</dbReference>
<dbReference type="SUPFAM" id="SSF102114">
    <property type="entry name" value="Radical SAM enzymes"/>
    <property type="match status" value="1"/>
</dbReference>
<dbReference type="InterPro" id="IPR034428">
    <property type="entry name" value="ThiH/NoCL/HydG-like"/>
</dbReference>
<evidence type="ECO:0000256" key="2">
    <source>
        <dbReference type="ARBA" id="ARBA00022485"/>
    </source>
</evidence>
<evidence type="ECO:0000313" key="9">
    <source>
        <dbReference type="Proteomes" id="UP000075670"/>
    </source>
</evidence>
<comment type="cofactor">
    <cofactor evidence="1">
        <name>[4Fe-4S] cluster</name>
        <dbReference type="ChEBI" id="CHEBI:49883"/>
    </cofactor>
</comment>
<accession>A0A151AW88</accession>
<dbReference type="InterPro" id="IPR013785">
    <property type="entry name" value="Aldolase_TIM"/>
</dbReference>
<keyword evidence="9" id="KW-1185">Reference proteome</keyword>
<keyword evidence="2" id="KW-0004">4Fe-4S</keyword>
<organism evidence="8 9">
    <name type="scientific">Moorella mulderi DSM 14980</name>
    <dbReference type="NCBI Taxonomy" id="1122241"/>
    <lineage>
        <taxon>Bacteria</taxon>
        <taxon>Bacillati</taxon>
        <taxon>Bacillota</taxon>
        <taxon>Clostridia</taxon>
        <taxon>Neomoorellales</taxon>
        <taxon>Neomoorellaceae</taxon>
        <taxon>Neomoorella</taxon>
    </lineage>
</organism>
<dbReference type="RefSeq" id="WP_062284487.1">
    <property type="nucleotide sequence ID" value="NZ_LTBC01000007.1"/>
</dbReference>
<dbReference type="SFLD" id="SFLDG01060">
    <property type="entry name" value="BATS_domain_containing"/>
    <property type="match status" value="1"/>
</dbReference>
<evidence type="ECO:0000259" key="7">
    <source>
        <dbReference type="PROSITE" id="PS51918"/>
    </source>
</evidence>
<dbReference type="GO" id="GO:0036355">
    <property type="term" value="F:2-iminoacetate synthase activity"/>
    <property type="evidence" value="ECO:0007669"/>
    <property type="project" value="UniProtKB-EC"/>
</dbReference>
<dbReference type="SMART" id="SM00876">
    <property type="entry name" value="BATS"/>
    <property type="match status" value="1"/>
</dbReference>
<evidence type="ECO:0000256" key="3">
    <source>
        <dbReference type="ARBA" id="ARBA00022691"/>
    </source>
</evidence>
<dbReference type="Pfam" id="PF06968">
    <property type="entry name" value="BATS"/>
    <property type="match status" value="1"/>
</dbReference>
<dbReference type="SFLD" id="SFLDS00029">
    <property type="entry name" value="Radical_SAM"/>
    <property type="match status" value="1"/>
</dbReference>
<sequence length="465" mass="51112">MSVPAYEYEGELKAIVDGKAIEALLATPPPGGAALEAILRKARSLKGLSLEEAAAILNLEDAAMLQKVYRAAAEVKERVYGRRIVLFAPLYISNLCSNNCLYCGFRRDNRDLKRKLLSPEEIGKEARALAEQGFQRVLLVAGEGRPGADVDYLCQAVEAVYRYSPLRIVHLNVAPQTVAGFRRLKLAGAGVYQCFQETYHPATYRVMHPTGTKADYGWRLTVMHRAMAAGFGDVGMGPLLGLYNYRFEVLAAISHARSLEQAFGAGPHTMSVPRLRPALGAALTEVPHPLSDTDFRKVIAVYRLALPYVGLVLTTRERPELRDELVDMGVSQISAGSCVSPGGYAEAEDPAAQFEVGDHRSLPTMVTMLLEHGHLPSFCTACYRSGRTGKRFTGLAREGDIQRFCLPNAILSFQEYLVTKAPPELKAAGERAIATALATIDDSNLREETMERLERTRRGEVDLHF</sequence>
<dbReference type="NCBIfam" id="TIGR03955">
    <property type="entry name" value="rSAM_HydG"/>
    <property type="match status" value="1"/>
</dbReference>
<comment type="caution">
    <text evidence="8">The sequence shown here is derived from an EMBL/GenBank/DDBJ whole genome shotgun (WGS) entry which is preliminary data.</text>
</comment>
<dbReference type="SFLD" id="SFLDG01081">
    <property type="entry name" value="cleavage_of_the_Ca-Cb_bond_in"/>
    <property type="match status" value="1"/>
</dbReference>
<dbReference type="PANTHER" id="PTHR43583">
    <property type="entry name" value="2-IMINOACETATE SYNTHASE"/>
    <property type="match status" value="1"/>
</dbReference>
<dbReference type="GO" id="GO:0051539">
    <property type="term" value="F:4 iron, 4 sulfur cluster binding"/>
    <property type="evidence" value="ECO:0007669"/>
    <property type="project" value="UniProtKB-KW"/>
</dbReference>
<dbReference type="PROSITE" id="PS51918">
    <property type="entry name" value="RADICAL_SAM"/>
    <property type="match status" value="1"/>
</dbReference>
<dbReference type="EMBL" id="LTBC01000007">
    <property type="protein sequence ID" value="KYH31823.1"/>
    <property type="molecule type" value="Genomic_DNA"/>
</dbReference>
<evidence type="ECO:0000313" key="8">
    <source>
        <dbReference type="EMBL" id="KYH31823.1"/>
    </source>
</evidence>